<name>A0A2T2NPC5_CORCC</name>
<keyword evidence="4" id="KW-1185">Reference proteome</keyword>
<dbReference type="EMBL" id="KZ678135">
    <property type="protein sequence ID" value="PSN67281.1"/>
    <property type="molecule type" value="Genomic_DNA"/>
</dbReference>
<evidence type="ECO:0000256" key="2">
    <source>
        <dbReference type="SAM" id="MobiDB-lite"/>
    </source>
</evidence>
<reference evidence="3 4" key="1">
    <citation type="journal article" date="2018" name="Front. Microbiol.">
        <title>Genome-Wide Analysis of Corynespora cassiicola Leaf Fall Disease Putative Effectors.</title>
        <authorList>
            <person name="Lopez D."/>
            <person name="Ribeiro S."/>
            <person name="Label P."/>
            <person name="Fumanal B."/>
            <person name="Venisse J.S."/>
            <person name="Kohler A."/>
            <person name="de Oliveira R.R."/>
            <person name="Labutti K."/>
            <person name="Lipzen A."/>
            <person name="Lail K."/>
            <person name="Bauer D."/>
            <person name="Ohm R.A."/>
            <person name="Barry K.W."/>
            <person name="Spatafora J."/>
            <person name="Grigoriev I.V."/>
            <person name="Martin F.M."/>
            <person name="Pujade-Renaud V."/>
        </authorList>
    </citation>
    <scope>NUCLEOTIDE SEQUENCE [LARGE SCALE GENOMIC DNA]</scope>
    <source>
        <strain evidence="3 4">Philippines</strain>
    </source>
</reference>
<feature type="compositionally biased region" description="Pro residues" evidence="2">
    <location>
        <begin position="441"/>
        <end position="462"/>
    </location>
</feature>
<dbReference type="Proteomes" id="UP000240883">
    <property type="component" value="Unassembled WGS sequence"/>
</dbReference>
<feature type="coiled-coil region" evidence="1">
    <location>
        <begin position="278"/>
        <end position="305"/>
    </location>
</feature>
<proteinExistence type="predicted"/>
<organism evidence="3 4">
    <name type="scientific">Corynespora cassiicola Philippines</name>
    <dbReference type="NCBI Taxonomy" id="1448308"/>
    <lineage>
        <taxon>Eukaryota</taxon>
        <taxon>Fungi</taxon>
        <taxon>Dikarya</taxon>
        <taxon>Ascomycota</taxon>
        <taxon>Pezizomycotina</taxon>
        <taxon>Dothideomycetes</taxon>
        <taxon>Pleosporomycetidae</taxon>
        <taxon>Pleosporales</taxon>
        <taxon>Corynesporascaceae</taxon>
        <taxon>Corynespora</taxon>
    </lineage>
</organism>
<feature type="compositionally biased region" description="Acidic residues" evidence="2">
    <location>
        <begin position="57"/>
        <end position="75"/>
    </location>
</feature>
<feature type="compositionally biased region" description="Polar residues" evidence="2">
    <location>
        <begin position="367"/>
        <end position="376"/>
    </location>
</feature>
<keyword evidence="1" id="KW-0175">Coiled coil</keyword>
<gene>
    <name evidence="3" type="ORF">BS50DRAFT_588263</name>
</gene>
<dbReference type="OrthoDB" id="3750421at2759"/>
<evidence type="ECO:0000313" key="4">
    <source>
        <dbReference type="Proteomes" id="UP000240883"/>
    </source>
</evidence>
<feature type="region of interest" description="Disordered" evidence="2">
    <location>
        <begin position="306"/>
        <end position="387"/>
    </location>
</feature>
<feature type="region of interest" description="Disordered" evidence="2">
    <location>
        <begin position="1"/>
        <end position="107"/>
    </location>
</feature>
<accession>A0A2T2NPC5</accession>
<dbReference type="AlphaFoldDB" id="A0A2T2NPC5"/>
<evidence type="ECO:0000313" key="3">
    <source>
        <dbReference type="EMBL" id="PSN67281.1"/>
    </source>
</evidence>
<evidence type="ECO:0000256" key="1">
    <source>
        <dbReference type="SAM" id="Coils"/>
    </source>
</evidence>
<protein>
    <submittedName>
        <fullName evidence="3">Uncharacterized protein</fullName>
    </submittedName>
</protein>
<feature type="region of interest" description="Disordered" evidence="2">
    <location>
        <begin position="438"/>
        <end position="488"/>
    </location>
</feature>
<sequence>MEPMADRKLLASPSAGDIGVRNHGDASLSNVSSPPESPIAQVNGKPSVGGGSVYNDGDTDPGTDSDVDAEGETDSELLNLDRTNTSSKVCAGSPSDKGTPQDPQPRELTKVYQRFKEWSTKRYNLDNVWDRSEWSSYYSRSMAPLRDIIGKLGLATEHSISRNPKSRGSVRFEHHALNRLDGMLGGIVEGLVALGKEELTNKACEAGGIDSELEQLCAEFGRKIWGKERVGDVKLRMPVGQDCYTNSLVWGEEGAKERIKLHLHQWLFARAFNTLRYRDEKKAKAEAKRKDAEAAEAAYQAAMAEADGLGESTADSSNPQLEDVDKEDTPMSLSGPSEINPPDGKRRAKSTSVSPVEAPPAKKLRSTSETPSNAGNDTIAVPNLDPSVDSAQASASVSAYAHPIKRRSRGNAKLKASSLEEPYLEPHSTAYTKLRYAVSSQPPPPQASTSPLPPHPLSPPPSLTFLPTGAGRDEAGVGAGMPTPPLTGKSPSIATLLPAYLTSVARIDESSFLPLSALERDWVAHVANTYTIQAGSWAPAFAGFMPDWMAYRRAVSHARLELHLGIHGKSEDEGAQAVEKAIELSHKEFRSSWTASIDGFVVSELEILGIILVVLCEMRVEMVEKMLEGLGQDVKGVGETVEALVTNKA</sequence>